<protein>
    <submittedName>
        <fullName evidence="2">Uncharacterized protein</fullName>
    </submittedName>
</protein>
<proteinExistence type="predicted"/>
<sequence>MFINIASRDRYSSSHSNPPHSKTGAPKPPRKKSFFQSTFAQTVAQAALRAAAAHSLVTRRAVSHGFCLK</sequence>
<accession>A0A212L5L0</accession>
<name>A0A212L5L0_9BACT</name>
<organism evidence="2">
    <name type="scientific">uncultured Desulfovibrio sp</name>
    <dbReference type="NCBI Taxonomy" id="167968"/>
    <lineage>
        <taxon>Bacteria</taxon>
        <taxon>Pseudomonadati</taxon>
        <taxon>Thermodesulfobacteriota</taxon>
        <taxon>Desulfovibrionia</taxon>
        <taxon>Desulfovibrionales</taxon>
        <taxon>Desulfovibrionaceae</taxon>
        <taxon>Desulfovibrio</taxon>
        <taxon>environmental samples</taxon>
    </lineage>
</organism>
<evidence type="ECO:0000256" key="1">
    <source>
        <dbReference type="SAM" id="MobiDB-lite"/>
    </source>
</evidence>
<gene>
    <name evidence="2" type="ORF">KL86DES1_20878</name>
</gene>
<reference evidence="2" key="1">
    <citation type="submission" date="2016-08" db="EMBL/GenBank/DDBJ databases">
        <authorList>
            <person name="Seilhamer J.J."/>
        </authorList>
    </citation>
    <scope>NUCLEOTIDE SEQUENCE</scope>
    <source>
        <strain evidence="2">86-1</strain>
    </source>
</reference>
<evidence type="ECO:0000313" key="2">
    <source>
        <dbReference type="EMBL" id="SCM72853.1"/>
    </source>
</evidence>
<feature type="region of interest" description="Disordered" evidence="1">
    <location>
        <begin position="1"/>
        <end position="33"/>
    </location>
</feature>
<dbReference type="EMBL" id="FMJC01000002">
    <property type="protein sequence ID" value="SCM72853.1"/>
    <property type="molecule type" value="Genomic_DNA"/>
</dbReference>
<dbReference type="AlphaFoldDB" id="A0A212L5L0"/>